<keyword evidence="2" id="KW-1185">Reference proteome</keyword>
<dbReference type="GO" id="GO:0043248">
    <property type="term" value="P:proteasome assembly"/>
    <property type="evidence" value="ECO:0007669"/>
    <property type="project" value="InterPro"/>
</dbReference>
<reference evidence="1 2" key="1">
    <citation type="journal article" date="2016" name="BMC Genomics">
        <title>Comparative genomic and transcriptomic analyses of the Fuzhuan brick tea-fermentation fungus Aspergillus cristatus.</title>
        <authorList>
            <person name="Ge Y."/>
            <person name="Wang Y."/>
            <person name="Liu Y."/>
            <person name="Tan Y."/>
            <person name="Ren X."/>
            <person name="Zhang X."/>
            <person name="Hyde K.D."/>
            <person name="Liu Y."/>
            <person name="Liu Z."/>
        </authorList>
    </citation>
    <scope>NUCLEOTIDE SEQUENCE [LARGE SCALE GENOMIC DNA]</scope>
    <source>
        <strain evidence="1 2">GZAAS20.1005</strain>
    </source>
</reference>
<name>A0A1E3BHF9_ASPCR</name>
<proteinExistence type="predicted"/>
<protein>
    <submittedName>
        <fullName evidence="1">Uncharacterized protein</fullName>
    </submittedName>
</protein>
<dbReference type="PANTHER" id="PTHR31051">
    <property type="entry name" value="PROTEASOME ASSEMBLY CHAPERONE 3"/>
    <property type="match status" value="1"/>
</dbReference>
<evidence type="ECO:0000313" key="2">
    <source>
        <dbReference type="Proteomes" id="UP000094569"/>
    </source>
</evidence>
<dbReference type="STRING" id="573508.A0A1E3BHF9"/>
<sequence>MSTAMSDPFDLSQLQQPLHLPFPATTKQAAGKVNGVQTEVVYIEFADKILVTISQRGRLAHWLHVPLENNNPGTEGFHMIPDSSEDSLLPISNLTATSVLGGRIPGQETIGQLYARQIASAIVTKSPDEKRLLVVGLGLDTAEADRDIFFGIIELVLQCV</sequence>
<dbReference type="OrthoDB" id="5593278at2759"/>
<evidence type="ECO:0000313" key="1">
    <source>
        <dbReference type="EMBL" id="ODM20369.1"/>
    </source>
</evidence>
<dbReference type="AlphaFoldDB" id="A0A1E3BHF9"/>
<organism evidence="1 2">
    <name type="scientific">Aspergillus cristatus</name>
    <name type="common">Chinese Fuzhuan brick tea-fermentation fungus</name>
    <name type="synonym">Eurotium cristatum</name>
    <dbReference type="NCBI Taxonomy" id="573508"/>
    <lineage>
        <taxon>Eukaryota</taxon>
        <taxon>Fungi</taxon>
        <taxon>Dikarya</taxon>
        <taxon>Ascomycota</taxon>
        <taxon>Pezizomycotina</taxon>
        <taxon>Eurotiomycetes</taxon>
        <taxon>Eurotiomycetidae</taxon>
        <taxon>Eurotiales</taxon>
        <taxon>Aspergillaceae</taxon>
        <taxon>Aspergillus</taxon>
        <taxon>Aspergillus subgen. Aspergillus</taxon>
    </lineage>
</organism>
<dbReference type="PANTHER" id="PTHR31051:SF1">
    <property type="entry name" value="PROTEASOME ASSEMBLY CHAPERONE 3"/>
    <property type="match status" value="1"/>
</dbReference>
<dbReference type="InterPro" id="IPR018788">
    <property type="entry name" value="Proteasome_assmbl_chp_3"/>
</dbReference>
<dbReference type="Proteomes" id="UP000094569">
    <property type="component" value="Unassembled WGS sequence"/>
</dbReference>
<accession>A0A1E3BHF9</accession>
<comment type="caution">
    <text evidence="1">The sequence shown here is derived from an EMBL/GenBank/DDBJ whole genome shotgun (WGS) entry which is preliminary data.</text>
</comment>
<dbReference type="Gene3D" id="3.30.230.90">
    <property type="match status" value="1"/>
</dbReference>
<dbReference type="EMBL" id="JXNT01000003">
    <property type="protein sequence ID" value="ODM20369.1"/>
    <property type="molecule type" value="Genomic_DNA"/>
</dbReference>
<dbReference type="InterPro" id="IPR053720">
    <property type="entry name" value="Psm_Assembly_Chaperone"/>
</dbReference>
<gene>
    <name evidence="1" type="ORF">SI65_03422</name>
</gene>
<dbReference type="VEuPathDB" id="FungiDB:SI65_03422"/>